<dbReference type="Gene3D" id="3.10.20.860">
    <property type="match status" value="1"/>
</dbReference>
<dbReference type="EMBL" id="CAADFE010000057">
    <property type="protein sequence ID" value="VFJ74103.1"/>
    <property type="molecule type" value="Genomic_DNA"/>
</dbReference>
<protein>
    <submittedName>
        <fullName evidence="1">YgiT-type zinc finger domain-containing protein</fullName>
    </submittedName>
</protein>
<accession>A0A450TXR2</accession>
<name>A0A450TXR2_9GAMM</name>
<evidence type="ECO:0000313" key="1">
    <source>
        <dbReference type="EMBL" id="VFJ74103.1"/>
    </source>
</evidence>
<sequence length="76" mass="8463">MKCSIQGCPGQLEVRRISHTLQRGSEILVFENVPADVCSVCGDTLLAPSTIRRLEKLLDPKPEPSRMVPVYEYGYA</sequence>
<dbReference type="AlphaFoldDB" id="A0A450TXR2"/>
<dbReference type="NCBIfam" id="TIGR03831">
    <property type="entry name" value="YgiT_finger"/>
    <property type="match status" value="1"/>
</dbReference>
<organism evidence="1">
    <name type="scientific">Candidatus Kentrum sp. FW</name>
    <dbReference type="NCBI Taxonomy" id="2126338"/>
    <lineage>
        <taxon>Bacteria</taxon>
        <taxon>Pseudomonadati</taxon>
        <taxon>Pseudomonadota</taxon>
        <taxon>Gammaproteobacteria</taxon>
        <taxon>Candidatus Kentrum</taxon>
    </lineage>
</organism>
<gene>
    <name evidence="1" type="ORF">BECKFW1821C_GA0114237_105728</name>
</gene>
<dbReference type="InterPro" id="IPR022453">
    <property type="entry name" value="Znf_MqsA-type"/>
</dbReference>
<reference evidence="1" key="1">
    <citation type="submission" date="2019-02" db="EMBL/GenBank/DDBJ databases">
        <authorList>
            <person name="Gruber-Vodicka R. H."/>
            <person name="Seah K. B. B."/>
        </authorList>
    </citation>
    <scope>NUCLEOTIDE SEQUENCE</scope>
    <source>
        <strain evidence="1">BECK_BZ131</strain>
    </source>
</reference>
<dbReference type="CDD" id="cd12870">
    <property type="entry name" value="MqsA"/>
    <property type="match status" value="1"/>
</dbReference>
<proteinExistence type="predicted"/>